<dbReference type="Pfam" id="PF12937">
    <property type="entry name" value="F-box-like"/>
    <property type="match status" value="1"/>
</dbReference>
<dbReference type="InterPro" id="IPR056594">
    <property type="entry name" value="AT5G49610-like_b-prop"/>
</dbReference>
<evidence type="ECO:0000313" key="4">
    <source>
        <dbReference type="Proteomes" id="UP000032180"/>
    </source>
</evidence>
<keyword evidence="4" id="KW-1185">Reference proteome</keyword>
<reference evidence="4" key="2">
    <citation type="submission" date="2013-12" db="EMBL/GenBank/DDBJ databases">
        <authorList>
            <person name="Yu Y."/>
            <person name="Lee S."/>
            <person name="de Baynast K."/>
            <person name="Wissotski M."/>
            <person name="Liu L."/>
            <person name="Talag J."/>
            <person name="Goicoechea J."/>
            <person name="Angelova A."/>
            <person name="Jetty R."/>
            <person name="Kudrna D."/>
            <person name="Golser W."/>
            <person name="Rivera L."/>
            <person name="Zhang J."/>
            <person name="Wing R."/>
        </authorList>
    </citation>
    <scope>NUCLEOTIDE SEQUENCE</scope>
</reference>
<dbReference type="Proteomes" id="UP000032180">
    <property type="component" value="Chromosome 2"/>
</dbReference>
<feature type="domain" description="F-box protein AT5G49610-like beta-propeller" evidence="2">
    <location>
        <begin position="146"/>
        <end position="292"/>
    </location>
</feature>
<dbReference type="HOGENOM" id="CLU_014644_0_0_1"/>
<evidence type="ECO:0000313" key="3">
    <source>
        <dbReference type="EnsemblPlants" id="LPERR02G10550.1"/>
    </source>
</evidence>
<feature type="domain" description="F-box" evidence="1">
    <location>
        <begin position="397"/>
        <end position="427"/>
    </location>
</feature>
<dbReference type="EnsemblPlants" id="LPERR02G10550.1">
    <property type="protein sequence ID" value="LPERR02G10550.1"/>
    <property type="gene ID" value="LPERR02G10550"/>
</dbReference>
<dbReference type="eggNOG" id="ENOG502R45U">
    <property type="taxonomic scope" value="Eukaryota"/>
</dbReference>
<dbReference type="Pfam" id="PF23635">
    <property type="entry name" value="Beta-prop_AT5G49610-like"/>
    <property type="match status" value="2"/>
</dbReference>
<dbReference type="AlphaFoldDB" id="A0A0D9VEX1"/>
<dbReference type="Gramene" id="LPERR02G10550.1">
    <property type="protein sequence ID" value="LPERR02G10550.1"/>
    <property type="gene ID" value="LPERR02G10550"/>
</dbReference>
<organism evidence="3 4">
    <name type="scientific">Leersia perrieri</name>
    <dbReference type="NCBI Taxonomy" id="77586"/>
    <lineage>
        <taxon>Eukaryota</taxon>
        <taxon>Viridiplantae</taxon>
        <taxon>Streptophyta</taxon>
        <taxon>Embryophyta</taxon>
        <taxon>Tracheophyta</taxon>
        <taxon>Spermatophyta</taxon>
        <taxon>Magnoliopsida</taxon>
        <taxon>Liliopsida</taxon>
        <taxon>Poales</taxon>
        <taxon>Poaceae</taxon>
        <taxon>BOP clade</taxon>
        <taxon>Oryzoideae</taxon>
        <taxon>Oryzeae</taxon>
        <taxon>Oryzinae</taxon>
        <taxon>Leersia</taxon>
    </lineage>
</organism>
<dbReference type="Gene3D" id="1.20.1280.50">
    <property type="match status" value="1"/>
</dbReference>
<dbReference type="InterPro" id="IPR001810">
    <property type="entry name" value="F-box_dom"/>
</dbReference>
<evidence type="ECO:0000259" key="1">
    <source>
        <dbReference type="Pfam" id="PF12937"/>
    </source>
</evidence>
<evidence type="ECO:0000259" key="2">
    <source>
        <dbReference type="Pfam" id="PF23635"/>
    </source>
</evidence>
<reference evidence="3" key="3">
    <citation type="submission" date="2015-04" db="UniProtKB">
        <authorList>
            <consortium name="EnsemblPlants"/>
        </authorList>
    </citation>
    <scope>IDENTIFICATION</scope>
</reference>
<feature type="domain" description="F-box protein AT5G49610-like beta-propeller" evidence="2">
    <location>
        <begin position="502"/>
        <end position="777"/>
    </location>
</feature>
<dbReference type="InterPro" id="IPR036047">
    <property type="entry name" value="F-box-like_dom_sf"/>
</dbReference>
<accession>A0A0D9VEX1</accession>
<name>A0A0D9VEX1_9ORYZ</name>
<reference evidence="3 4" key="1">
    <citation type="submission" date="2012-08" db="EMBL/GenBank/DDBJ databases">
        <title>Oryza genome evolution.</title>
        <authorList>
            <person name="Wing R.A."/>
        </authorList>
    </citation>
    <scope>NUCLEOTIDE SEQUENCE</scope>
</reference>
<dbReference type="SUPFAM" id="SSF81383">
    <property type="entry name" value="F-box domain"/>
    <property type="match status" value="2"/>
</dbReference>
<dbReference type="PANTHER" id="PTHR33207">
    <property type="entry name" value="F-BOX DOMAIN CONTAINING PROTEIN-RELATED"/>
    <property type="match status" value="1"/>
</dbReference>
<sequence length="828" mass="92976">MSANLGVVNQITEDGHVVVAGIIEVGFNAEFVFLHIGTSMYFLDLKSRELPSTMLGNDDLLRLGFPTTLVRAALVSRRWLRLIASDPAFLRRFRELHPPRLLGFYITTRSVPRRNFGPHFVLMPSSAARGSASAPTTNWDSKSTDILDCRHGSVLVSQKFVTKLIRPLRPKCGADTFQLPPIQNLEEDTIHTVRQILSREDSNGVLFRQRQLPTFMCCINVSGTSIHTSATTQLLELPTLPLESYIVLSGDKIYMPNTVGTILVLDMTSSSFDIVELPDGARYDDGDIVLSRIFSFTFGFIRGTVAVPAIGFWWIPFIIDVGDNAEFVFFGVGRSVFYFDIKRRELQMKWRKLQKQVEKELLEGQVAEKLRGRPAVLPSRPSSAEAVLGNDDLLGEILLRAGGGLPAATLVRAALVCKRWYRLASLPPFLRRFRELHPPGLLGFYVVPIYLTPRGGEPPPSFVSLPDQPPEVASVVARARARLDLRSYGKVNEPWAFARVVCCNGHIHARLSASMVVCSPLFPERDCVFLPVNPKTHRCYHREFSCSCHGFVPNQGRDGLLYIFLTIGNNDKQTMAYVYKVRGGKPPTWSVFASTRDDRPFQVQSNVILFDGTVYTTGILSGNKVVIAILDISSASFSFIDLPEFSPEKDLDIHAAHCLLSPSDDSAGIYVVCLIETQLYIWLHKMSNNGESNWMLVDTISLDSFSADKGGQDADKSISIHAVTKNAGYVFFEWDDGIIYSLDVRARSAHKVYEYDASPHRPIYMIRPFMMVWPPTFPVLREEGDTHNEHPTRKSQRSQCGVYTRTRKSSYKEVDYAVYKCFLLSYIN</sequence>
<protein>
    <submittedName>
        <fullName evidence="3">Uncharacterized protein</fullName>
    </submittedName>
</protein>
<proteinExistence type="predicted"/>